<evidence type="ECO:0000313" key="2">
    <source>
        <dbReference type="Proteomes" id="UP000016605"/>
    </source>
</evidence>
<proteinExistence type="predicted"/>
<dbReference type="PATRIC" id="fig|1358026.3.peg.3253"/>
<name>U2T4V0_LEIAQ</name>
<dbReference type="EMBL" id="AWVQ01000611">
    <property type="protein sequence ID" value="ERK69752.1"/>
    <property type="molecule type" value="Genomic_DNA"/>
</dbReference>
<comment type="caution">
    <text evidence="1">The sequence shown here is derived from an EMBL/GenBank/DDBJ whole genome shotgun (WGS) entry which is preliminary data.</text>
</comment>
<evidence type="ECO:0000313" key="1">
    <source>
        <dbReference type="EMBL" id="ERK69752.1"/>
    </source>
</evidence>
<gene>
    <name evidence="1" type="ORF">N136_03922</name>
</gene>
<organism evidence="1 2">
    <name type="scientific">Leifsonia aquatica ATCC 14665</name>
    <dbReference type="NCBI Taxonomy" id="1358026"/>
    <lineage>
        <taxon>Bacteria</taxon>
        <taxon>Bacillati</taxon>
        <taxon>Actinomycetota</taxon>
        <taxon>Actinomycetes</taxon>
        <taxon>Micrococcales</taxon>
        <taxon>Microbacteriaceae</taxon>
        <taxon>Leifsonia</taxon>
    </lineage>
</organism>
<dbReference type="Proteomes" id="UP000016605">
    <property type="component" value="Unassembled WGS sequence"/>
</dbReference>
<dbReference type="HOGENOM" id="CLU_2012397_0_0_11"/>
<sequence length="123" mass="13009">MRAAWPGVNVAHVDAGGVDAVPQVGDQLHVRALVHLNGLKPEDVQVQVVYGRSQEGDDLVDVRQQRLDLDDGVPGTDDPSVAHEYVGTVTLAWAGSFGYTVRVVPVNDLLLSTAELGLVSVAS</sequence>
<accession>U2T4V0</accession>
<reference evidence="1 2" key="1">
    <citation type="submission" date="2013-08" db="EMBL/GenBank/DDBJ databases">
        <authorList>
            <person name="Weinstock G."/>
            <person name="Sodergren E."/>
            <person name="Wylie T."/>
            <person name="Fulton L."/>
            <person name="Fulton R."/>
            <person name="Fronick C."/>
            <person name="O'Laughlin M."/>
            <person name="Godfrey J."/>
            <person name="Miner T."/>
            <person name="Herter B."/>
            <person name="Appelbaum E."/>
            <person name="Cordes M."/>
            <person name="Lek S."/>
            <person name="Wollam A."/>
            <person name="Pepin K.H."/>
            <person name="Palsikar V.B."/>
            <person name="Mitreva M."/>
            <person name="Wilson R.K."/>
        </authorList>
    </citation>
    <scope>NUCLEOTIDE SEQUENCE [LARGE SCALE GENOMIC DNA]</scope>
    <source>
        <strain evidence="1 2">ATCC 14665</strain>
    </source>
</reference>
<protein>
    <submittedName>
        <fullName evidence="1">Uncharacterized protein</fullName>
    </submittedName>
</protein>
<dbReference type="AlphaFoldDB" id="U2T4V0"/>